<proteinExistence type="predicted"/>
<keyword evidence="2" id="KW-1185">Reference proteome</keyword>
<accession>A0A1B0A5Z9</accession>
<dbReference type="VEuPathDB" id="VectorBase:GPAI035478"/>
<name>A0A1B0A5Z9_GLOPL</name>
<dbReference type="Proteomes" id="UP000092445">
    <property type="component" value="Unassembled WGS sequence"/>
</dbReference>
<dbReference type="EnsemblMetazoa" id="GPAI035478-RA">
    <property type="protein sequence ID" value="GPAI035478-PA"/>
    <property type="gene ID" value="GPAI035478"/>
</dbReference>
<sequence length="275" mass="30511">MTYGVLPTSSIHFEVGKPFDQILIDAIQSQTLLGTIFLSASPDETESPTLLIGVLVRLGLSKSSDNSPSEFTKVKLDNLNVVDDELLFHTMNLNALLTVFIAALLSQYDVLLGKRDGVLRGNLGAAGSDWLVLADKVSSEQQTLSISRLSVDLISRLSRWEILGDTAPAKLNCDEELALSVRITTFEKKNFYPRQIMSANECQTEFTNFKNHQILEFTIALSIEAATPYQMPFKDSLEPTRHILMPNQLEGNLGGDNSSTLYHITVKHFSSYKIL</sequence>
<reference evidence="1" key="2">
    <citation type="submission" date="2020-05" db="UniProtKB">
        <authorList>
            <consortium name="EnsemblMetazoa"/>
        </authorList>
    </citation>
    <scope>IDENTIFICATION</scope>
    <source>
        <strain evidence="1">IAEA</strain>
    </source>
</reference>
<reference evidence="2" key="1">
    <citation type="submission" date="2014-03" db="EMBL/GenBank/DDBJ databases">
        <authorList>
            <person name="Aksoy S."/>
            <person name="Warren W."/>
            <person name="Wilson R.K."/>
        </authorList>
    </citation>
    <scope>NUCLEOTIDE SEQUENCE [LARGE SCALE GENOMIC DNA]</scope>
    <source>
        <strain evidence="2">IAEA</strain>
    </source>
</reference>
<evidence type="ECO:0000313" key="1">
    <source>
        <dbReference type="EnsemblMetazoa" id="GPAI035478-PA"/>
    </source>
</evidence>
<dbReference type="AlphaFoldDB" id="A0A1B0A5Z9"/>
<protein>
    <submittedName>
        <fullName evidence="1">Uncharacterized protein</fullName>
    </submittedName>
</protein>
<organism evidence="1 2">
    <name type="scientific">Glossina pallidipes</name>
    <name type="common">Tsetse fly</name>
    <dbReference type="NCBI Taxonomy" id="7398"/>
    <lineage>
        <taxon>Eukaryota</taxon>
        <taxon>Metazoa</taxon>
        <taxon>Ecdysozoa</taxon>
        <taxon>Arthropoda</taxon>
        <taxon>Hexapoda</taxon>
        <taxon>Insecta</taxon>
        <taxon>Pterygota</taxon>
        <taxon>Neoptera</taxon>
        <taxon>Endopterygota</taxon>
        <taxon>Diptera</taxon>
        <taxon>Brachycera</taxon>
        <taxon>Muscomorpha</taxon>
        <taxon>Hippoboscoidea</taxon>
        <taxon>Glossinidae</taxon>
        <taxon>Glossina</taxon>
    </lineage>
</organism>
<evidence type="ECO:0000313" key="2">
    <source>
        <dbReference type="Proteomes" id="UP000092445"/>
    </source>
</evidence>